<protein>
    <submittedName>
        <fullName evidence="2">Telomere repeat binding bouquet formation protein 2</fullName>
    </submittedName>
</protein>
<dbReference type="GO" id="GO:0070197">
    <property type="term" value="P:meiotic attachment of telomere to nuclear envelope"/>
    <property type="evidence" value="ECO:0007669"/>
    <property type="project" value="TreeGrafter"/>
</dbReference>
<proteinExistence type="predicted"/>
<dbReference type="Pfam" id="PF15101">
    <property type="entry name" value="TERB2"/>
    <property type="match status" value="1"/>
</dbReference>
<dbReference type="RefSeq" id="XP_003209358.2">
    <property type="nucleotide sequence ID" value="XM_003209310.4"/>
</dbReference>
<dbReference type="OrthoDB" id="186013at2759"/>
<dbReference type="Ensembl" id="ENSMGAT00000001431.2">
    <property type="protein sequence ID" value="ENSMGAP00000000785.2"/>
    <property type="gene ID" value="ENSMGAG00000001350.2"/>
</dbReference>
<dbReference type="HOGENOM" id="CLU_109637_0_0_1"/>
<dbReference type="InterPro" id="IPR028065">
    <property type="entry name" value="TERB2"/>
</dbReference>
<dbReference type="KEGG" id="mgp:100540182"/>
<accession>G1MRH3</accession>
<sequence length="341" mass="37942">MKIVLLEVDAVLACFVDCSVIFALSMLSNKTYANLCLSALLQTTLYSKMHHLLTSSSPQIKIPESRVWSEHSWQESCTPILGSPPFPPPPSSYPSAFPAAAPQLPAAMFKGCQAWFSHSVQPGPRQLWVAGGGLLTRWQDADYLFSSDAAHPDTRSIHESLEYLDGRATVFHPSYLSAWLNSSTAKQQPVALGHFVLPPICLQEEIRRKIGRFLWEQMDDSLVEQPEENLSDEPETVSKECEQGDGEDAQNLPESSEGKRGSRASSQEEAPCHALQEYPINNMVTGYTSAHDMRKYTGELHDFTPGTAGYIAYWVHHEISLCSDVKTKKILSNRQLFSTKP</sequence>
<reference evidence="2 3" key="1">
    <citation type="journal article" date="2010" name="PLoS Biol.">
        <title>Multi-platform next-generation sequencing of the domestic turkey (Meleagris gallopavo): genome assembly and analysis.</title>
        <authorList>
            <person name="Dalloul R.A."/>
            <person name="Long J.A."/>
            <person name="Zimin A.V."/>
            <person name="Aslam L."/>
            <person name="Beal K."/>
            <person name="Blomberg L.A."/>
            <person name="Bouffard P."/>
            <person name="Burt D.W."/>
            <person name="Crasta O."/>
            <person name="Crooijmans R.P."/>
            <person name="Cooper K."/>
            <person name="Coulombe R.A."/>
            <person name="De S."/>
            <person name="Delany M.E."/>
            <person name="Dodgson J.B."/>
            <person name="Dong J.J."/>
            <person name="Evans C."/>
            <person name="Frederickson K.M."/>
            <person name="Flicek P."/>
            <person name="Florea L."/>
            <person name="Folkerts O."/>
            <person name="Groenen M.A."/>
            <person name="Harkins T.T."/>
            <person name="Herrero J."/>
            <person name="Hoffmann S."/>
            <person name="Megens H.J."/>
            <person name="Jiang A."/>
            <person name="de Jong P."/>
            <person name="Kaiser P."/>
            <person name="Kim H."/>
            <person name="Kim K.W."/>
            <person name="Kim S."/>
            <person name="Langenberger D."/>
            <person name="Lee M.K."/>
            <person name="Lee T."/>
            <person name="Mane S."/>
            <person name="Marcais G."/>
            <person name="Marz M."/>
            <person name="McElroy A.P."/>
            <person name="Modise T."/>
            <person name="Nefedov M."/>
            <person name="Notredame C."/>
            <person name="Paton I.R."/>
            <person name="Payne W.S."/>
            <person name="Pertea G."/>
            <person name="Prickett D."/>
            <person name="Puiu D."/>
            <person name="Qioa D."/>
            <person name="Raineri E."/>
            <person name="Ruffier M."/>
            <person name="Salzberg S.L."/>
            <person name="Schatz M.C."/>
            <person name="Scheuring C."/>
            <person name="Schmidt C.J."/>
            <person name="Schroeder S."/>
            <person name="Searle S.M."/>
            <person name="Smith E.J."/>
            <person name="Smith J."/>
            <person name="Sonstegard T.S."/>
            <person name="Stadler P.F."/>
            <person name="Tafer H."/>
            <person name="Tu Z.J."/>
            <person name="Van Tassell C.P."/>
            <person name="Vilella A.J."/>
            <person name="Williams K.P."/>
            <person name="Yorke J.A."/>
            <person name="Zhang L."/>
            <person name="Zhang H.B."/>
            <person name="Zhang X."/>
            <person name="Zhang Y."/>
            <person name="Reed K.M."/>
        </authorList>
    </citation>
    <scope>NUCLEOTIDE SEQUENCE [LARGE SCALE GENOMIC DNA]</scope>
</reference>
<feature type="compositionally biased region" description="Acidic residues" evidence="1">
    <location>
        <begin position="225"/>
        <end position="235"/>
    </location>
</feature>
<dbReference type="InParanoid" id="G1MRH3"/>
<dbReference type="PANTHER" id="PTHR35345:SF1">
    <property type="entry name" value="TELOMERE REPEATS-BINDING BOUQUET FORMATION PROTEIN 2"/>
    <property type="match status" value="1"/>
</dbReference>
<dbReference type="GeneTree" id="ENSGT00390000012336"/>
<dbReference type="AlphaFoldDB" id="G1MRH3"/>
<organism evidence="2 3">
    <name type="scientific">Meleagris gallopavo</name>
    <name type="common">Wild turkey</name>
    <dbReference type="NCBI Taxonomy" id="9103"/>
    <lineage>
        <taxon>Eukaryota</taxon>
        <taxon>Metazoa</taxon>
        <taxon>Chordata</taxon>
        <taxon>Craniata</taxon>
        <taxon>Vertebrata</taxon>
        <taxon>Euteleostomi</taxon>
        <taxon>Archelosauria</taxon>
        <taxon>Archosauria</taxon>
        <taxon>Dinosauria</taxon>
        <taxon>Saurischia</taxon>
        <taxon>Theropoda</taxon>
        <taxon>Coelurosauria</taxon>
        <taxon>Aves</taxon>
        <taxon>Neognathae</taxon>
        <taxon>Galloanserae</taxon>
        <taxon>Galliformes</taxon>
        <taxon>Phasianidae</taxon>
        <taxon>Meleagridinae</taxon>
        <taxon>Meleagris</taxon>
    </lineage>
</organism>
<dbReference type="GO" id="GO:0007129">
    <property type="term" value="P:homologous chromosome pairing at meiosis"/>
    <property type="evidence" value="ECO:0007669"/>
    <property type="project" value="TreeGrafter"/>
</dbReference>
<dbReference type="CTD" id="145645"/>
<keyword evidence="3" id="KW-1185">Reference proteome</keyword>
<evidence type="ECO:0000313" key="2">
    <source>
        <dbReference type="Ensembl" id="ENSMGAP00000000785.2"/>
    </source>
</evidence>
<evidence type="ECO:0000256" key="1">
    <source>
        <dbReference type="SAM" id="MobiDB-lite"/>
    </source>
</evidence>
<feature type="region of interest" description="Disordered" evidence="1">
    <location>
        <begin position="225"/>
        <end position="275"/>
    </location>
</feature>
<dbReference type="Proteomes" id="UP000001645">
    <property type="component" value="Chromosome 12"/>
</dbReference>
<evidence type="ECO:0000313" key="3">
    <source>
        <dbReference type="Proteomes" id="UP000001645"/>
    </source>
</evidence>
<reference evidence="2" key="3">
    <citation type="submission" date="2025-09" db="UniProtKB">
        <authorList>
            <consortium name="Ensembl"/>
        </authorList>
    </citation>
    <scope>IDENTIFICATION</scope>
</reference>
<dbReference type="PANTHER" id="PTHR35345">
    <property type="entry name" value="TELOMERE REPEATS-BINDING BOUQUET FORMATION PROTEIN 2"/>
    <property type="match status" value="1"/>
</dbReference>
<reference evidence="2" key="2">
    <citation type="submission" date="2025-08" db="UniProtKB">
        <authorList>
            <consortium name="Ensembl"/>
        </authorList>
    </citation>
    <scope>IDENTIFICATION</scope>
</reference>
<name>G1MRH3_MELGA</name>
<gene>
    <name evidence="2" type="primary">TERB2</name>
</gene>
<dbReference type="GeneID" id="100540182"/>
<dbReference type="GO" id="GO:0005637">
    <property type="term" value="C:nuclear inner membrane"/>
    <property type="evidence" value="ECO:0007669"/>
    <property type="project" value="TreeGrafter"/>
</dbReference>